<proteinExistence type="predicted"/>
<gene>
    <name evidence="1" type="ORF">K6T79_09755</name>
</gene>
<dbReference type="Pfam" id="PF12686">
    <property type="entry name" value="DUF3800"/>
    <property type="match status" value="1"/>
</dbReference>
<evidence type="ECO:0000313" key="1">
    <source>
        <dbReference type="EMBL" id="MEB3021330.1"/>
    </source>
</evidence>
<evidence type="ECO:0000313" key="2">
    <source>
        <dbReference type="Proteomes" id="UP001299596"/>
    </source>
</evidence>
<reference evidence="1 2" key="1">
    <citation type="submission" date="2023-12" db="EMBL/GenBank/DDBJ databases">
        <title>Description of new species of Mycobacterium terrae complex isolated from sewage at the Sao Paulo Zoological Park Foundation in Brazil.</title>
        <authorList>
            <person name="Romagnoli C.L."/>
            <person name="Conceicao E.C."/>
            <person name="Machado E."/>
            <person name="Barreto L.B.P.F."/>
            <person name="Sharma A."/>
            <person name="Silva N.M."/>
            <person name="Marques L.E."/>
            <person name="Juliana M.A."/>
            <person name="Lourenco M.C.S."/>
            <person name="Digiampietri L.A."/>
            <person name="Suffys P.N."/>
            <person name="Viana-Niero C."/>
        </authorList>
    </citation>
    <scope>NUCLEOTIDE SEQUENCE [LARGE SCALE GENOMIC DNA]</scope>
    <source>
        <strain evidence="1 2">MYC098</strain>
    </source>
</reference>
<dbReference type="InterPro" id="IPR024524">
    <property type="entry name" value="DUF3800"/>
</dbReference>
<protein>
    <submittedName>
        <fullName evidence="1">DUF3800 domain-containing protein</fullName>
    </submittedName>
</protein>
<keyword evidence="2" id="KW-1185">Reference proteome</keyword>
<organism evidence="1 2">
    <name type="scientific">[Mycobacterium] crassicus</name>
    <dbReference type="NCBI Taxonomy" id="2872309"/>
    <lineage>
        <taxon>Bacteria</taxon>
        <taxon>Bacillati</taxon>
        <taxon>Actinomycetota</taxon>
        <taxon>Actinomycetes</taxon>
        <taxon>Mycobacteriales</taxon>
        <taxon>Mycobacteriaceae</taxon>
        <taxon>Mycolicibacter</taxon>
    </lineage>
</organism>
<dbReference type="Proteomes" id="UP001299596">
    <property type="component" value="Unassembled WGS sequence"/>
</dbReference>
<dbReference type="EMBL" id="JAYJJR010000005">
    <property type="protein sequence ID" value="MEB3021330.1"/>
    <property type="molecule type" value="Genomic_DNA"/>
</dbReference>
<comment type="caution">
    <text evidence="1">The sequence shown here is derived from an EMBL/GenBank/DDBJ whole genome shotgun (WGS) entry which is preliminary data.</text>
</comment>
<accession>A0ABU5XGB7</accession>
<name>A0ABU5XGB7_9MYCO</name>
<dbReference type="RefSeq" id="WP_225406290.1">
    <property type="nucleotide sequence ID" value="NZ_JAYJJR010000005.1"/>
</dbReference>
<sequence>MTRNDEPSASPSRKDQTATFFIDESGAKASSGTFFVVAGIKCRHPGRLQRQIEALRDRRGYRDEFKFSRINRDRMPIFRDLVEIVAASDVRIVGSVADRTRTDNPFRCNDEEWQVHARIAARLIHGNTSVGEVVAAVLDHRSTKPNVSFGDTVKGMANHRLKSPTLVSAITVDSKANDLLQVADLVAGAIANHRREPNPKTIGHKAQIAWDLAQSIGVRNFCTDARQGRVNVMTINRTRRGQSTGG</sequence>